<dbReference type="Proteomes" id="UP001283361">
    <property type="component" value="Unassembled WGS sequence"/>
</dbReference>
<evidence type="ECO:0000313" key="1">
    <source>
        <dbReference type="EMBL" id="KAK3764664.1"/>
    </source>
</evidence>
<gene>
    <name evidence="1" type="ORF">RRG08_013718</name>
</gene>
<dbReference type="EMBL" id="JAWDGP010004415">
    <property type="protein sequence ID" value="KAK3764664.1"/>
    <property type="molecule type" value="Genomic_DNA"/>
</dbReference>
<sequence>MSVVLEDKTVLVQVMERRSVGYSEKMNTLDSREENWYRQRQPASYRLPGYRLQATTLKLVRFRVFDSRVSNYGVFGNGRVGLLGLLVWQTMSRRLGRALNGAGPEIDADTGNLITARDATPSITLPLDLPAWPCVEINCLKRGRAVKMNEPWCVRIMHDQRTSGGWVGGVGCKDE</sequence>
<comment type="caution">
    <text evidence="1">The sequence shown here is derived from an EMBL/GenBank/DDBJ whole genome shotgun (WGS) entry which is preliminary data.</text>
</comment>
<protein>
    <submittedName>
        <fullName evidence="1">Uncharacterized protein</fullName>
    </submittedName>
</protein>
<evidence type="ECO:0000313" key="2">
    <source>
        <dbReference type="Proteomes" id="UP001283361"/>
    </source>
</evidence>
<dbReference type="AlphaFoldDB" id="A0AAE0Z8D1"/>
<organism evidence="1 2">
    <name type="scientific">Elysia crispata</name>
    <name type="common">lettuce slug</name>
    <dbReference type="NCBI Taxonomy" id="231223"/>
    <lineage>
        <taxon>Eukaryota</taxon>
        <taxon>Metazoa</taxon>
        <taxon>Spiralia</taxon>
        <taxon>Lophotrochozoa</taxon>
        <taxon>Mollusca</taxon>
        <taxon>Gastropoda</taxon>
        <taxon>Heterobranchia</taxon>
        <taxon>Euthyneura</taxon>
        <taxon>Panpulmonata</taxon>
        <taxon>Sacoglossa</taxon>
        <taxon>Placobranchoidea</taxon>
        <taxon>Plakobranchidae</taxon>
        <taxon>Elysia</taxon>
    </lineage>
</organism>
<name>A0AAE0Z8D1_9GAST</name>
<keyword evidence="2" id="KW-1185">Reference proteome</keyword>
<proteinExistence type="predicted"/>
<accession>A0AAE0Z8D1</accession>
<reference evidence="1" key="1">
    <citation type="journal article" date="2023" name="G3 (Bethesda)">
        <title>A reference genome for the long-term kleptoplast-retaining sea slug Elysia crispata morphotype clarki.</title>
        <authorList>
            <person name="Eastman K.E."/>
            <person name="Pendleton A.L."/>
            <person name="Shaikh M.A."/>
            <person name="Suttiyut T."/>
            <person name="Ogas R."/>
            <person name="Tomko P."/>
            <person name="Gavelis G."/>
            <person name="Widhalm J.R."/>
            <person name="Wisecaver J.H."/>
        </authorList>
    </citation>
    <scope>NUCLEOTIDE SEQUENCE</scope>
    <source>
        <strain evidence="1">ECLA1</strain>
    </source>
</reference>